<feature type="binding site" evidence="10">
    <location>
        <position position="121"/>
    </location>
    <ligand>
        <name>NAD(+)</name>
        <dbReference type="ChEBI" id="CHEBI:57540"/>
    </ligand>
</feature>
<feature type="binding site" evidence="10">
    <location>
        <position position="263"/>
    </location>
    <ligand>
        <name>NAD(+)</name>
        <dbReference type="ChEBI" id="CHEBI:57540"/>
    </ligand>
</feature>
<dbReference type="UniPathway" id="UPA00038">
    <property type="reaction ID" value="UER00491"/>
</dbReference>
<dbReference type="PIRSF" id="PIRSF000124">
    <property type="entry name" value="UDPglc_GDPman_dh"/>
    <property type="match status" value="1"/>
</dbReference>
<name>A0A7W9SRY0_ARMRO</name>
<dbReference type="GO" id="GO:0003979">
    <property type="term" value="F:UDP-glucose 6-dehydrogenase activity"/>
    <property type="evidence" value="ECO:0007669"/>
    <property type="project" value="UniProtKB-EC"/>
</dbReference>
<dbReference type="SUPFAM" id="SSF52413">
    <property type="entry name" value="UDP-glucose/GDP-mannose dehydrogenase C-terminal domain"/>
    <property type="match status" value="1"/>
</dbReference>
<feature type="binding site" evidence="9">
    <location>
        <position position="320"/>
    </location>
    <ligand>
        <name>substrate</name>
    </ligand>
</feature>
<feature type="binding site" evidence="9">
    <location>
        <position position="257"/>
    </location>
    <ligand>
        <name>substrate</name>
    </ligand>
</feature>
<feature type="binding site" evidence="9">
    <location>
        <position position="204"/>
    </location>
    <ligand>
        <name>substrate</name>
    </ligand>
</feature>
<dbReference type="InterPro" id="IPR036291">
    <property type="entry name" value="NAD(P)-bd_dom_sf"/>
</dbReference>
<dbReference type="GO" id="GO:0006065">
    <property type="term" value="P:UDP-glucuronate biosynthetic process"/>
    <property type="evidence" value="ECO:0007669"/>
    <property type="project" value="UniProtKB-UniPathway"/>
</dbReference>
<feature type="binding site" evidence="10">
    <location>
        <position position="35"/>
    </location>
    <ligand>
        <name>NAD(+)</name>
        <dbReference type="ChEBI" id="CHEBI:57540"/>
    </ligand>
</feature>
<feature type="binding site" evidence="9">
    <location>
        <begin position="249"/>
        <end position="253"/>
    </location>
    <ligand>
        <name>substrate</name>
    </ligand>
</feature>
<dbReference type="PANTHER" id="PTHR43750">
    <property type="entry name" value="UDP-GLUCOSE 6-DEHYDROGENASE TUAD"/>
    <property type="match status" value="1"/>
</dbReference>
<evidence type="ECO:0000256" key="2">
    <source>
        <dbReference type="ARBA" id="ARBA00006601"/>
    </source>
</evidence>
<dbReference type="Pfam" id="PF00984">
    <property type="entry name" value="UDPG_MGDP_dh"/>
    <property type="match status" value="1"/>
</dbReference>
<dbReference type="InterPro" id="IPR001732">
    <property type="entry name" value="UDP-Glc/GDP-Man_DH_N"/>
</dbReference>
<evidence type="ECO:0000256" key="9">
    <source>
        <dbReference type="PIRSR" id="PIRSR500134-2"/>
    </source>
</evidence>
<reference evidence="12 13" key="1">
    <citation type="submission" date="2020-08" db="EMBL/GenBank/DDBJ databases">
        <title>Genomic Encyclopedia of Type Strains, Phase IV (KMG-IV): sequencing the most valuable type-strain genomes for metagenomic binning, comparative biology and taxonomic classification.</title>
        <authorList>
            <person name="Goeker M."/>
        </authorList>
    </citation>
    <scope>NUCLEOTIDE SEQUENCE [LARGE SCALE GENOMIC DNA]</scope>
    <source>
        <strain evidence="12 13">DSM 23562</strain>
    </source>
</reference>
<evidence type="ECO:0000313" key="13">
    <source>
        <dbReference type="Proteomes" id="UP000520814"/>
    </source>
</evidence>
<dbReference type="Gene3D" id="3.40.50.720">
    <property type="entry name" value="NAD(P)-binding Rossmann-like Domain"/>
    <property type="match status" value="2"/>
</dbReference>
<dbReference type="Proteomes" id="UP000520814">
    <property type="component" value="Unassembled WGS sequence"/>
</dbReference>
<evidence type="ECO:0000256" key="7">
    <source>
        <dbReference type="PIRNR" id="PIRNR000124"/>
    </source>
</evidence>
<comment type="caution">
    <text evidence="12">The sequence shown here is derived from an EMBL/GenBank/DDBJ whole genome shotgun (WGS) entry which is preliminary data.</text>
</comment>
<evidence type="ECO:0000256" key="5">
    <source>
        <dbReference type="ARBA" id="ARBA00023027"/>
    </source>
</evidence>
<organism evidence="12 13">
    <name type="scientific">Armatimonas rosea</name>
    <dbReference type="NCBI Taxonomy" id="685828"/>
    <lineage>
        <taxon>Bacteria</taxon>
        <taxon>Bacillati</taxon>
        <taxon>Armatimonadota</taxon>
        <taxon>Armatimonadia</taxon>
        <taxon>Armatimonadales</taxon>
        <taxon>Armatimonadaceae</taxon>
        <taxon>Armatimonas</taxon>
    </lineage>
</organism>
<evidence type="ECO:0000256" key="8">
    <source>
        <dbReference type="PIRSR" id="PIRSR500134-1"/>
    </source>
</evidence>
<dbReference type="InterPro" id="IPR008927">
    <property type="entry name" value="6-PGluconate_DH-like_C_sf"/>
</dbReference>
<proteinExistence type="inferred from homology"/>
<keyword evidence="13" id="KW-1185">Reference proteome</keyword>
<dbReference type="AlphaFoldDB" id="A0A7W9SRY0"/>
<evidence type="ECO:0000256" key="3">
    <source>
        <dbReference type="ARBA" id="ARBA00012954"/>
    </source>
</evidence>
<dbReference type="InterPro" id="IPR014027">
    <property type="entry name" value="UDP-Glc/GDP-Man_DH_C"/>
</dbReference>
<dbReference type="Pfam" id="PF03720">
    <property type="entry name" value="UDPG_MGDP_dh_C"/>
    <property type="match status" value="1"/>
</dbReference>
<sequence>MNICVIGTGYVGLVTGVIFADLGNEVICVDKLEAKVEQLNRGEMPIYEPGLEELVQRNAEEGRLTFTTDLDGAVRKSEIIYICVGTPPREDGSTDMSQVEGAARGIAAAMDRYKVIVNKSTVPVGTGSFVREVIETNRRRNVDFDVVSNPEFLREGSAIQDALNPDRIVIGAPNQIVALKVLELYAPLERPMIITDVASAELIKYASNAFLAVKISFANSIANICEAVNADVIQVMKGVGQDRRIGPAFLNAGLGYGGSCFPKDSSSLLHTAQSVGYDFPILEATIKTNDEQPKRFIKKIEKELGGFKGKKIALLGLAFKANTDDMRDAKSLDVIAAVLAGDGEIVAFDPIAMENCKKIFPQITYAKSAFDAAEGADAAVVVTEWNEFKQINLEKLKAAMKGSHVFDGRNLYDPEKMRRAGFVYHGIGRTSK</sequence>
<evidence type="ECO:0000259" key="11">
    <source>
        <dbReference type="SMART" id="SM00984"/>
    </source>
</evidence>
<dbReference type="InterPro" id="IPR017476">
    <property type="entry name" value="UDP-Glc/GDP-Man"/>
</dbReference>
<feature type="binding site" evidence="10">
    <location>
        <position position="86"/>
    </location>
    <ligand>
        <name>NAD(+)</name>
        <dbReference type="ChEBI" id="CHEBI:57540"/>
    </ligand>
</feature>
<keyword evidence="4 7" id="KW-0560">Oxidoreductase</keyword>
<dbReference type="Pfam" id="PF03721">
    <property type="entry name" value="UDPG_MGDP_dh_N"/>
    <property type="match status" value="1"/>
</dbReference>
<feature type="binding site" evidence="10">
    <location>
        <position position="327"/>
    </location>
    <ligand>
        <name>NAD(+)</name>
        <dbReference type="ChEBI" id="CHEBI:57540"/>
    </ligand>
</feature>
<evidence type="ECO:0000256" key="10">
    <source>
        <dbReference type="PIRSR" id="PIRSR500134-3"/>
    </source>
</evidence>
<dbReference type="GO" id="GO:0000271">
    <property type="term" value="P:polysaccharide biosynthetic process"/>
    <property type="evidence" value="ECO:0007669"/>
    <property type="project" value="InterPro"/>
</dbReference>
<dbReference type="InterPro" id="IPR036220">
    <property type="entry name" value="UDP-Glc/GDP-Man_DH_C_sf"/>
</dbReference>
<dbReference type="SUPFAM" id="SSF48179">
    <property type="entry name" value="6-phosphogluconate dehydrogenase C-terminal domain-like"/>
    <property type="match status" value="1"/>
</dbReference>
<gene>
    <name evidence="12" type="ORF">HNQ39_003416</name>
</gene>
<dbReference type="SUPFAM" id="SSF51735">
    <property type="entry name" value="NAD(P)-binding Rossmann-fold domains"/>
    <property type="match status" value="1"/>
</dbReference>
<evidence type="ECO:0000313" key="12">
    <source>
        <dbReference type="EMBL" id="MBB6051606.1"/>
    </source>
</evidence>
<feature type="binding site" evidence="10">
    <location>
        <position position="30"/>
    </location>
    <ligand>
        <name>NAD(+)</name>
        <dbReference type="ChEBI" id="CHEBI:57540"/>
    </ligand>
</feature>
<evidence type="ECO:0000256" key="6">
    <source>
        <dbReference type="ARBA" id="ARBA00047473"/>
    </source>
</evidence>
<dbReference type="InterPro" id="IPR014026">
    <property type="entry name" value="UDP-Glc/GDP-Man_DH_dimer"/>
</dbReference>
<comment type="similarity">
    <text evidence="2 7">Belongs to the UDP-glucose/GDP-mannose dehydrogenase family.</text>
</comment>
<protein>
    <recommendedName>
        <fullName evidence="3 7">UDP-glucose 6-dehydrogenase</fullName>
        <ecNumber evidence="3 7">1.1.1.22</ecNumber>
    </recommendedName>
</protein>
<dbReference type="EMBL" id="JACHGW010000003">
    <property type="protein sequence ID" value="MBB6051606.1"/>
    <property type="molecule type" value="Genomic_DNA"/>
</dbReference>
<dbReference type="PIRSF" id="PIRSF500134">
    <property type="entry name" value="UDPglc_DH_bac"/>
    <property type="match status" value="1"/>
</dbReference>
<evidence type="ECO:0000256" key="1">
    <source>
        <dbReference type="ARBA" id="ARBA00004701"/>
    </source>
</evidence>
<feature type="binding site" evidence="9">
    <location>
        <begin position="152"/>
        <end position="155"/>
    </location>
    <ligand>
        <name>substrate</name>
    </ligand>
</feature>
<comment type="pathway">
    <text evidence="1">Nucleotide-sugar biosynthesis; UDP-alpha-D-glucuronate biosynthesis; UDP-alpha-D-glucuronate from UDP-alpha-D-glucose: step 1/1.</text>
</comment>
<evidence type="ECO:0000256" key="4">
    <source>
        <dbReference type="ARBA" id="ARBA00023002"/>
    </source>
</evidence>
<dbReference type="InterPro" id="IPR028357">
    <property type="entry name" value="UDPglc_DH_bac"/>
</dbReference>
<dbReference type="NCBIfam" id="TIGR03026">
    <property type="entry name" value="NDP-sugDHase"/>
    <property type="match status" value="1"/>
</dbReference>
<dbReference type="Gene3D" id="1.20.5.100">
    <property type="entry name" value="Cytochrome c1, transmembrane anchor, C-terminal"/>
    <property type="match status" value="1"/>
</dbReference>
<feature type="domain" description="UDP-glucose/GDP-mannose dehydrogenase C-terminal" evidence="11">
    <location>
        <begin position="313"/>
        <end position="414"/>
    </location>
</feature>
<dbReference type="PANTHER" id="PTHR43750:SF3">
    <property type="entry name" value="UDP-GLUCOSE 6-DEHYDROGENASE TUAD"/>
    <property type="match status" value="1"/>
</dbReference>
<dbReference type="SMART" id="SM00984">
    <property type="entry name" value="UDPG_MGDP_dh_C"/>
    <property type="match status" value="1"/>
</dbReference>
<dbReference type="EC" id="1.1.1.22" evidence="3 7"/>
<dbReference type="RefSeq" id="WP_184198884.1">
    <property type="nucleotide sequence ID" value="NZ_JACHGW010000003.1"/>
</dbReference>
<accession>A0A7W9SRY0</accession>
<dbReference type="GO" id="GO:0051287">
    <property type="term" value="F:NAD binding"/>
    <property type="evidence" value="ECO:0007669"/>
    <property type="project" value="InterPro"/>
</dbReference>
<feature type="binding site" evidence="10">
    <location>
        <position position="155"/>
    </location>
    <ligand>
        <name>NAD(+)</name>
        <dbReference type="ChEBI" id="CHEBI:57540"/>
    </ligand>
</feature>
<feature type="active site" description="Nucleophile" evidence="8">
    <location>
        <position position="260"/>
    </location>
</feature>
<comment type="catalytic activity">
    <reaction evidence="6 7">
        <text>UDP-alpha-D-glucose + 2 NAD(+) + H2O = UDP-alpha-D-glucuronate + 2 NADH + 3 H(+)</text>
        <dbReference type="Rhea" id="RHEA:23596"/>
        <dbReference type="ChEBI" id="CHEBI:15377"/>
        <dbReference type="ChEBI" id="CHEBI:15378"/>
        <dbReference type="ChEBI" id="CHEBI:57540"/>
        <dbReference type="ChEBI" id="CHEBI:57945"/>
        <dbReference type="ChEBI" id="CHEBI:58052"/>
        <dbReference type="ChEBI" id="CHEBI:58885"/>
        <dbReference type="EC" id="1.1.1.22"/>
    </reaction>
</comment>
<keyword evidence="5 7" id="KW-0520">NAD</keyword>